<comment type="caution">
    <text evidence="1">The sequence shown here is derived from an EMBL/GenBank/DDBJ whole genome shotgun (WGS) entry which is preliminary data.</text>
</comment>
<dbReference type="SUPFAM" id="SSF52980">
    <property type="entry name" value="Restriction endonuclease-like"/>
    <property type="match status" value="1"/>
</dbReference>
<evidence type="ECO:0008006" key="2">
    <source>
        <dbReference type="Google" id="ProtNLM"/>
    </source>
</evidence>
<evidence type="ECO:0000313" key="1">
    <source>
        <dbReference type="EMBL" id="EJW99588.1"/>
    </source>
</evidence>
<name>J9FYF5_9ZZZZ</name>
<accession>J9FYF5</accession>
<dbReference type="InterPro" id="IPR011335">
    <property type="entry name" value="Restrct_endonuc-II-like"/>
</dbReference>
<protein>
    <recommendedName>
        <fullName evidence="2">PD-(D/E)XK endonuclease-like domain-containing protein</fullName>
    </recommendedName>
</protein>
<reference evidence="1" key="1">
    <citation type="journal article" date="2012" name="PLoS ONE">
        <title>Gene sets for utilization of primary and secondary nutrition supplies in the distal gut of endangered iberian lynx.</title>
        <authorList>
            <person name="Alcaide M."/>
            <person name="Messina E."/>
            <person name="Richter M."/>
            <person name="Bargiela R."/>
            <person name="Peplies J."/>
            <person name="Huws S.A."/>
            <person name="Newbold C.J."/>
            <person name="Golyshin P.N."/>
            <person name="Simon M.A."/>
            <person name="Lopez G."/>
            <person name="Yakimov M.M."/>
            <person name="Ferrer M."/>
        </authorList>
    </citation>
    <scope>NUCLEOTIDE SEQUENCE</scope>
</reference>
<dbReference type="EMBL" id="AMCI01003742">
    <property type="protein sequence ID" value="EJW99588.1"/>
    <property type="molecule type" value="Genomic_DNA"/>
</dbReference>
<dbReference type="Gene3D" id="3.90.320.10">
    <property type="match status" value="1"/>
</dbReference>
<dbReference type="InterPro" id="IPR011604">
    <property type="entry name" value="PDDEXK-like_dom_sf"/>
</dbReference>
<dbReference type="AlphaFoldDB" id="J9FYF5"/>
<sequence length="34" mass="3704">MGADGGDTLIQGVADLVLEYEDHIEILDYKTDHG</sequence>
<feature type="non-terminal residue" evidence="1">
    <location>
        <position position="34"/>
    </location>
</feature>
<gene>
    <name evidence="1" type="ORF">EVA_12304</name>
</gene>
<proteinExistence type="predicted"/>
<organism evidence="1">
    <name type="scientific">gut metagenome</name>
    <dbReference type="NCBI Taxonomy" id="749906"/>
    <lineage>
        <taxon>unclassified sequences</taxon>
        <taxon>metagenomes</taxon>
        <taxon>organismal metagenomes</taxon>
    </lineage>
</organism>